<name>A0ABT2HBE0_9MICO</name>
<organism evidence="1 2">
    <name type="scientific">Herbiconiux daphne</name>
    <dbReference type="NCBI Taxonomy" id="2970914"/>
    <lineage>
        <taxon>Bacteria</taxon>
        <taxon>Bacillati</taxon>
        <taxon>Actinomycetota</taxon>
        <taxon>Actinomycetes</taxon>
        <taxon>Micrococcales</taxon>
        <taxon>Microbacteriaceae</taxon>
        <taxon>Herbiconiux</taxon>
    </lineage>
</organism>
<reference evidence="1" key="1">
    <citation type="submission" date="2022-08" db="EMBL/GenBank/DDBJ databases">
        <authorList>
            <person name="Deng Y."/>
            <person name="Han X.-F."/>
            <person name="Zhang Y.-Q."/>
        </authorList>
    </citation>
    <scope>NUCLEOTIDE SEQUENCE</scope>
    <source>
        <strain evidence="1">CPCC 203386</strain>
    </source>
</reference>
<dbReference type="Proteomes" id="UP001165586">
    <property type="component" value="Unassembled WGS sequence"/>
</dbReference>
<sequence>MANRVANLEAQAKYLRMKKRRLINKRGFETPADCLTVKGKEKVKGGSKQPTGFNKVAQGADCVYGKLAITDAPTPSRGLVFGIPPEDNK</sequence>
<dbReference type="RefSeq" id="WP_259543562.1">
    <property type="nucleotide sequence ID" value="NZ_JANLCJ010000515.1"/>
</dbReference>
<comment type="caution">
    <text evidence="1">The sequence shown here is derived from an EMBL/GenBank/DDBJ whole genome shotgun (WGS) entry which is preliminary data.</text>
</comment>
<gene>
    <name evidence="1" type="ORF">N1032_26185</name>
</gene>
<evidence type="ECO:0000313" key="1">
    <source>
        <dbReference type="EMBL" id="MCS5737222.1"/>
    </source>
</evidence>
<keyword evidence="2" id="KW-1185">Reference proteome</keyword>
<protein>
    <submittedName>
        <fullName evidence="1">Uncharacterized protein</fullName>
    </submittedName>
</protein>
<dbReference type="EMBL" id="JANLCJ010000515">
    <property type="protein sequence ID" value="MCS5737222.1"/>
    <property type="molecule type" value="Genomic_DNA"/>
</dbReference>
<evidence type="ECO:0000313" key="2">
    <source>
        <dbReference type="Proteomes" id="UP001165586"/>
    </source>
</evidence>
<accession>A0ABT2HBE0</accession>
<proteinExistence type="predicted"/>